<keyword evidence="2" id="KW-1185">Reference proteome</keyword>
<dbReference type="EMBL" id="BGZK01002339">
    <property type="protein sequence ID" value="GBP93117.1"/>
    <property type="molecule type" value="Genomic_DNA"/>
</dbReference>
<accession>A0A4C2A2H9</accession>
<protein>
    <submittedName>
        <fullName evidence="1">Uncharacterized protein</fullName>
    </submittedName>
</protein>
<sequence>MTLIPSWLSSLPITFPYCASLLSHLSTNSPANRNGLLELRARTATRNKTRRRPVVATRRKLKYYSSRNSAVGPVAHVVEHDE</sequence>
<comment type="caution">
    <text evidence="1">The sequence shown here is derived from an EMBL/GenBank/DDBJ whole genome shotgun (WGS) entry which is preliminary data.</text>
</comment>
<evidence type="ECO:0000313" key="2">
    <source>
        <dbReference type="Proteomes" id="UP000299102"/>
    </source>
</evidence>
<organism evidence="1 2">
    <name type="scientific">Eumeta variegata</name>
    <name type="common">Bagworm moth</name>
    <name type="synonym">Eumeta japonica</name>
    <dbReference type="NCBI Taxonomy" id="151549"/>
    <lineage>
        <taxon>Eukaryota</taxon>
        <taxon>Metazoa</taxon>
        <taxon>Ecdysozoa</taxon>
        <taxon>Arthropoda</taxon>
        <taxon>Hexapoda</taxon>
        <taxon>Insecta</taxon>
        <taxon>Pterygota</taxon>
        <taxon>Neoptera</taxon>
        <taxon>Endopterygota</taxon>
        <taxon>Lepidoptera</taxon>
        <taxon>Glossata</taxon>
        <taxon>Ditrysia</taxon>
        <taxon>Tineoidea</taxon>
        <taxon>Psychidae</taxon>
        <taxon>Oiketicinae</taxon>
        <taxon>Eumeta</taxon>
    </lineage>
</organism>
<gene>
    <name evidence="1" type="ORF">EVAR_65055_1</name>
</gene>
<reference evidence="1 2" key="1">
    <citation type="journal article" date="2019" name="Commun. Biol.">
        <title>The bagworm genome reveals a unique fibroin gene that provides high tensile strength.</title>
        <authorList>
            <person name="Kono N."/>
            <person name="Nakamura H."/>
            <person name="Ohtoshi R."/>
            <person name="Tomita M."/>
            <person name="Numata K."/>
            <person name="Arakawa K."/>
        </authorList>
    </citation>
    <scope>NUCLEOTIDE SEQUENCE [LARGE SCALE GENOMIC DNA]</scope>
</reference>
<proteinExistence type="predicted"/>
<evidence type="ECO:0000313" key="1">
    <source>
        <dbReference type="EMBL" id="GBP93117.1"/>
    </source>
</evidence>
<name>A0A4C2A2H9_EUMVA</name>
<dbReference type="AlphaFoldDB" id="A0A4C2A2H9"/>
<dbReference type="Proteomes" id="UP000299102">
    <property type="component" value="Unassembled WGS sequence"/>
</dbReference>